<comment type="subcellular location">
    <subcellularLocation>
        <location evidence="2">Endoplasmic reticulum membrane</location>
        <topology evidence="2">Multi-pass membrane protein</topology>
    </subcellularLocation>
</comment>
<dbReference type="GO" id="GO:0004222">
    <property type="term" value="F:metalloendopeptidase activity"/>
    <property type="evidence" value="ECO:0007669"/>
    <property type="project" value="InterPro"/>
</dbReference>
<accession>A0A382IJK8</accession>
<organism evidence="15">
    <name type="scientific">marine metagenome</name>
    <dbReference type="NCBI Taxonomy" id="408172"/>
    <lineage>
        <taxon>unclassified sequences</taxon>
        <taxon>metagenomes</taxon>
        <taxon>ecological metagenomes</taxon>
    </lineage>
</organism>
<dbReference type="GO" id="GO:0005789">
    <property type="term" value="C:endoplasmic reticulum membrane"/>
    <property type="evidence" value="ECO:0007669"/>
    <property type="project" value="UniProtKB-SubCell"/>
</dbReference>
<protein>
    <recommendedName>
        <fullName evidence="16">Peptidase M48 domain-containing protein</fullName>
    </recommendedName>
</protein>
<feature type="transmembrane region" description="Helical" evidence="12">
    <location>
        <begin position="90"/>
        <end position="113"/>
    </location>
</feature>
<dbReference type="AlphaFoldDB" id="A0A382IJK8"/>
<keyword evidence="3" id="KW-0645">Protease</keyword>
<feature type="transmembrane region" description="Helical" evidence="12">
    <location>
        <begin position="49"/>
        <end position="70"/>
    </location>
</feature>
<evidence type="ECO:0000256" key="8">
    <source>
        <dbReference type="ARBA" id="ARBA00022833"/>
    </source>
</evidence>
<gene>
    <name evidence="15" type="ORF">METZ01_LOCUS252798</name>
</gene>
<dbReference type="InterPro" id="IPR001915">
    <property type="entry name" value="Peptidase_M48"/>
</dbReference>
<dbReference type="GO" id="GO:0071586">
    <property type="term" value="P:CAAX-box protein processing"/>
    <property type="evidence" value="ECO:0007669"/>
    <property type="project" value="InterPro"/>
</dbReference>
<dbReference type="InterPro" id="IPR027057">
    <property type="entry name" value="CAXX_Prtase_1"/>
</dbReference>
<evidence type="ECO:0000256" key="1">
    <source>
        <dbReference type="ARBA" id="ARBA00001947"/>
    </source>
</evidence>
<evidence type="ECO:0000256" key="10">
    <source>
        <dbReference type="ARBA" id="ARBA00023049"/>
    </source>
</evidence>
<name>A0A382IJK8_9ZZZZ</name>
<reference evidence="15" key="1">
    <citation type="submission" date="2018-05" db="EMBL/GenBank/DDBJ databases">
        <authorList>
            <person name="Lanie J.A."/>
            <person name="Ng W.-L."/>
            <person name="Kazmierczak K.M."/>
            <person name="Andrzejewski T.M."/>
            <person name="Davidsen T.M."/>
            <person name="Wayne K.J."/>
            <person name="Tettelin H."/>
            <person name="Glass J.I."/>
            <person name="Rusch D."/>
            <person name="Podicherti R."/>
            <person name="Tsui H.-C.T."/>
            <person name="Winkler M.E."/>
        </authorList>
    </citation>
    <scope>NUCLEOTIDE SEQUENCE</scope>
</reference>
<keyword evidence="8" id="KW-0862">Zinc</keyword>
<evidence type="ECO:0000256" key="11">
    <source>
        <dbReference type="ARBA" id="ARBA00023136"/>
    </source>
</evidence>
<evidence type="ECO:0000256" key="6">
    <source>
        <dbReference type="ARBA" id="ARBA00022801"/>
    </source>
</evidence>
<evidence type="ECO:0000256" key="7">
    <source>
        <dbReference type="ARBA" id="ARBA00022824"/>
    </source>
</evidence>
<keyword evidence="4 12" id="KW-0812">Transmembrane</keyword>
<feature type="domain" description="Peptidase M48" evidence="13">
    <location>
        <begin position="194"/>
        <end position="398"/>
    </location>
</feature>
<evidence type="ECO:0000259" key="14">
    <source>
        <dbReference type="Pfam" id="PF16491"/>
    </source>
</evidence>
<feature type="transmembrane region" description="Helical" evidence="12">
    <location>
        <begin position="161"/>
        <end position="181"/>
    </location>
</feature>
<evidence type="ECO:0000259" key="13">
    <source>
        <dbReference type="Pfam" id="PF01435"/>
    </source>
</evidence>
<evidence type="ECO:0000256" key="2">
    <source>
        <dbReference type="ARBA" id="ARBA00004477"/>
    </source>
</evidence>
<dbReference type="CDD" id="cd07343">
    <property type="entry name" value="M48A_Zmpste24p_like"/>
    <property type="match status" value="1"/>
</dbReference>
<feature type="non-terminal residue" evidence="15">
    <location>
        <position position="1"/>
    </location>
</feature>
<dbReference type="Pfam" id="PF16491">
    <property type="entry name" value="Peptidase_M48_N"/>
    <property type="match status" value="1"/>
</dbReference>
<evidence type="ECO:0000256" key="5">
    <source>
        <dbReference type="ARBA" id="ARBA00022723"/>
    </source>
</evidence>
<evidence type="ECO:0000256" key="4">
    <source>
        <dbReference type="ARBA" id="ARBA00022692"/>
    </source>
</evidence>
<dbReference type="GO" id="GO:0046872">
    <property type="term" value="F:metal ion binding"/>
    <property type="evidence" value="ECO:0007669"/>
    <property type="project" value="UniProtKB-KW"/>
</dbReference>
<proteinExistence type="predicted"/>
<dbReference type="PANTHER" id="PTHR10120">
    <property type="entry name" value="CAAX PRENYL PROTEASE 1"/>
    <property type="match status" value="1"/>
</dbReference>
<feature type="transmembrane region" description="Helical" evidence="12">
    <location>
        <begin position="278"/>
        <end position="296"/>
    </location>
</feature>
<evidence type="ECO:0008006" key="16">
    <source>
        <dbReference type="Google" id="ProtNLM"/>
    </source>
</evidence>
<dbReference type="InterPro" id="IPR032456">
    <property type="entry name" value="Peptidase_M48_N"/>
</dbReference>
<evidence type="ECO:0000256" key="12">
    <source>
        <dbReference type="SAM" id="Phobius"/>
    </source>
</evidence>
<keyword evidence="11 12" id="KW-0472">Membrane</keyword>
<keyword evidence="6" id="KW-0378">Hydrolase</keyword>
<keyword evidence="7" id="KW-0256">Endoplasmic reticulum</keyword>
<evidence type="ECO:0000313" key="15">
    <source>
        <dbReference type="EMBL" id="SVB99944.1"/>
    </source>
</evidence>
<dbReference type="EMBL" id="UINC01067860">
    <property type="protein sequence ID" value="SVB99944.1"/>
    <property type="molecule type" value="Genomic_DNA"/>
</dbReference>
<dbReference type="Pfam" id="PF01435">
    <property type="entry name" value="Peptidase_M48"/>
    <property type="match status" value="1"/>
</dbReference>
<keyword evidence="5" id="KW-0479">Metal-binding</keyword>
<evidence type="ECO:0000256" key="3">
    <source>
        <dbReference type="ARBA" id="ARBA00022670"/>
    </source>
</evidence>
<comment type="cofactor">
    <cofactor evidence="1">
        <name>Zn(2+)</name>
        <dbReference type="ChEBI" id="CHEBI:29105"/>
    </cofactor>
</comment>
<feature type="transmembrane region" description="Helical" evidence="12">
    <location>
        <begin position="134"/>
        <end position="155"/>
    </location>
</feature>
<keyword evidence="10" id="KW-0482">Metalloprotease</keyword>
<keyword evidence="9 12" id="KW-1133">Transmembrane helix</keyword>
<evidence type="ECO:0000256" key="9">
    <source>
        <dbReference type="ARBA" id="ARBA00022989"/>
    </source>
</evidence>
<dbReference type="Gene3D" id="3.30.2010.10">
    <property type="entry name" value="Metalloproteases ('zincins'), catalytic domain"/>
    <property type="match status" value="1"/>
</dbReference>
<sequence>VTVEFILARITGYLNITSLSLELPEEFKNSYDESKYQNSQNYTRTNEKFDIVTGTFDFLFILCVIVFGLFNVLDVFVRSFGFQSDMINGLIFFGLFMIIQDILSTPFSLYRHFVVEERFGFNKMTMKTFVTDKIKGLFLMVLIGTPLLGIILYFFESFGDLAWVYAWVIVSGFILVLQPLFTTFIAPLFNTFTPLEEGELKDSINSYSEKVQFPISRIDIMDGSRRSSHSNAYFSGIGKRKRIALYDTLIEKQSVQEILAIVAHEVGHYKKKHIQKGIVLSILSSGFMFFMVSVFMKNPQLFAAFSMEKLSVYGSLVFFQILFSPINMLLSLFTNALSRKNEFEADKFSSETTGDPLHLISGLKKLTIENLGNLTPHPLNVFLNYSHPPVLQRIRALSR</sequence>
<feature type="domain" description="CAAX prenyl protease 1 N-terminal" evidence="14">
    <location>
        <begin position="22"/>
        <end position="191"/>
    </location>
</feature>
<dbReference type="FunFam" id="3.30.2010.10:FF:000002">
    <property type="entry name" value="CAAX prenyl protease"/>
    <property type="match status" value="1"/>
</dbReference>
<feature type="transmembrane region" description="Helical" evidence="12">
    <location>
        <begin position="316"/>
        <end position="337"/>
    </location>
</feature>